<dbReference type="InterPro" id="IPR011050">
    <property type="entry name" value="Pectin_lyase_fold/virulence"/>
</dbReference>
<accession>A0ABQ5XM46</accession>
<evidence type="ECO:0000256" key="2">
    <source>
        <dbReference type="SAM" id="MobiDB-lite"/>
    </source>
</evidence>
<evidence type="ECO:0000313" key="5">
    <source>
        <dbReference type="Proteomes" id="UP001156670"/>
    </source>
</evidence>
<dbReference type="SMART" id="SM00869">
    <property type="entry name" value="Autotransporter"/>
    <property type="match status" value="1"/>
</dbReference>
<dbReference type="InterPro" id="IPR012332">
    <property type="entry name" value="Autotransporter_pectin_lyase_C"/>
</dbReference>
<dbReference type="InterPro" id="IPR013425">
    <property type="entry name" value="Autotrns_rpt"/>
</dbReference>
<dbReference type="PROSITE" id="PS51208">
    <property type="entry name" value="AUTOTRANSPORTER"/>
    <property type="match status" value="1"/>
</dbReference>
<sequence>MNHTYRLVWNRVLRVWQVASELAHAPQGTIVHADVVASAGPRRRLAQACAVALLGMFAVTTPMHAMAQTIVGASGGAGSTGTARNSPPGDWGIGGSGGSAAAESGTSPAAGAAGGDQYNGGSQGTAGSGGGGGGGSYTPFNLYAGGAGGAASQGWSAGGAGGTGGAGGGGGGGGGGGYAGWYLGAASSPISITNAYVGGAGGAGGNANSGNSTASGGSGGTGGDGLVGSAFNLTVQSGASATGGNGGSGGSSGGAGGVGGVGGVGGQGGNGGDGVGGSGFTLTNQGSITGGNGGTGGTAGGPVGGGIAGNGGTGGAGVSGSAITVVNTGTITGGNGGSSGNPGSGAAGTAGVGGAGVVASGNSTVINAGTISGGFGNNGTGAQAAAVNFTGGGNTLLLEAGSTLNGNAVSAGGDTLALGGSTNSSFNVTQVVSAASGSLSGTQYIGFSTLQESGAATWTVTGTNSSGTGWTLNSGVLSVSSTNGAELGPSVTFNGGTLNFTNSSAATYTGNIVVGSNGGTLNADGGDPTNFTNNAVTLTGNVSGAGALVLNADPASVNGLVVLNGAGSTQSVGTLTADNGIVEIGDGSTSVNVAVGNLNVNGSTELSVSHNAVLQVNGAINAASGSTLMLNGELDVTDSTAIGAQLGINGSGTVSVAQGATLNLQQGFYGEGLLTISGNGTLLDTGTASNIIGMTINSGATFQIGNGGVSDSIMVGPFGLTNNGTLIWNHNDQVAPSLSISGSGGLVQEGTGTLTLSQTNTYTGATVVNSGTIAVTSTGSLGTGALNIASGGEVDLANTAQQIASLNGAGTLQLNGTALQVTDNSTSEFSGLIGGSGSLNYSGSGSLILDGNSSAFAGSTTVASGMLVVGSVSGNGATLGGDVTVDSGAILRGHGTIGGSVNVLSGGYLAPGHSIGTLTINGDLNLAQGSVLNYDFGSPGANFQTVGTGDSVHVGGNLSLNGATLNVNDVGGMGAGLYNVFTYGGTLSETNGGLTLGTTPAGQILQLQTLTTQKQINLIDTTGLTLNFWNANGQASSTQMGGGSGTWSATAPQWTDASGGVPNTTMQPQPGFAIFGGTPGTVTVDDSAGAVQASGMQFATNGYVLSGGTLTLTGTAAVIRVGDGSSASAGMTATIDSVLAGNAGLTKTDAGTLVLGGINTYSGGTAINGGTLVVSSDANLGNASGGLSVNGGTLENTAAFSTGRAITLAGNGTLQTHADLTVSGVIAGNGALNKTGTGTLTLTGANTYSGGTTISAGTLQGDTHSLQGSIVDNAALVFNQNDRGVFNGTLSGNGQIALQGGGTWVIDNANTTFSGATSVNAGTLVVGDDSHADASLGGLVTVNAGATLQGIGTIGGLNLAGTIAPGNSIGTLHVTGDVVFQKGSIYQLEALPNGSSDQIVVGGKANLLGGNVTVLAQPGFVATRTEYTVLTASQGVSGRFDGVSSNLAFLTPVLSYTANAVDLTLQRNDIALTNVATTRNQRAVAGGIDSLGYGQAIYDTVLGMNAAQARASYDALSGELHASTRTALMDDSYYVRDAVNRHLLGQDGAGGDGRSATRGDVTAWTSVWGHARQIDSDGNASQMNANGGGVLVGADIVADNQSRLGVFAGSGEQSLRMVTRDDSATVHATHAGVYGATQWSAWQLRAGLAYGWQRIDSTRTTGLTGMATTGARYDAGLTHGYVEGAYQFLFGQTALEPYLNVARMQLHTDAIHERYSTAALDIAGENTGVTTATLGARIHAGLDHKGIAHAYADLGWRRAWGVTMPAIQAQFAAGGSSFTVDGLPIARNAMVVDAGLDLQLSSRAVMDFGYHGQFASRDKDHAVRLSLSVAF</sequence>
<dbReference type="InterPro" id="IPR036709">
    <property type="entry name" value="Autotransporte_beta_dom_sf"/>
</dbReference>
<dbReference type="Proteomes" id="UP001156670">
    <property type="component" value="Unassembled WGS sequence"/>
</dbReference>
<feature type="compositionally biased region" description="Low complexity" evidence="2">
    <location>
        <begin position="80"/>
        <end position="90"/>
    </location>
</feature>
<feature type="domain" description="Autotransporter" evidence="3">
    <location>
        <begin position="1556"/>
        <end position="1831"/>
    </location>
</feature>
<dbReference type="EMBL" id="BSOB01000005">
    <property type="protein sequence ID" value="GLQ91489.1"/>
    <property type="molecule type" value="Genomic_DNA"/>
</dbReference>
<name>A0ABQ5XM46_9GAMM</name>
<dbReference type="Gene3D" id="2.160.20.20">
    <property type="match status" value="3"/>
</dbReference>
<gene>
    <name evidence="4" type="ORF">GCM10007901_04390</name>
</gene>
<comment type="caution">
    <text evidence="4">The sequence shown here is derived from an EMBL/GenBank/DDBJ whole genome shotgun (WGS) entry which is preliminary data.</text>
</comment>
<dbReference type="SUPFAM" id="SSF103515">
    <property type="entry name" value="Autotransporter"/>
    <property type="match status" value="1"/>
</dbReference>
<dbReference type="NCBIfam" id="TIGR02601">
    <property type="entry name" value="autotrns_rpt"/>
    <property type="match status" value="5"/>
</dbReference>
<feature type="compositionally biased region" description="Gly residues" evidence="2">
    <location>
        <begin position="264"/>
        <end position="279"/>
    </location>
</feature>
<evidence type="ECO:0000256" key="1">
    <source>
        <dbReference type="ARBA" id="ARBA00022729"/>
    </source>
</evidence>
<dbReference type="RefSeq" id="WP_284319260.1">
    <property type="nucleotide sequence ID" value="NZ_BSOB01000005.1"/>
</dbReference>
<organism evidence="4 5">
    <name type="scientific">Dyella acidisoli</name>
    <dbReference type="NCBI Taxonomy" id="1867834"/>
    <lineage>
        <taxon>Bacteria</taxon>
        <taxon>Pseudomonadati</taxon>
        <taxon>Pseudomonadota</taxon>
        <taxon>Gammaproteobacteria</taxon>
        <taxon>Lysobacterales</taxon>
        <taxon>Rhodanobacteraceae</taxon>
        <taxon>Dyella</taxon>
    </lineage>
</organism>
<feature type="region of interest" description="Disordered" evidence="2">
    <location>
        <begin position="264"/>
        <end position="297"/>
    </location>
</feature>
<feature type="compositionally biased region" description="Gly residues" evidence="2">
    <location>
        <begin position="288"/>
        <end position="297"/>
    </location>
</feature>
<feature type="compositionally biased region" description="Low complexity" evidence="2">
    <location>
        <begin position="99"/>
        <end position="111"/>
    </location>
</feature>
<dbReference type="SUPFAM" id="SSF51126">
    <property type="entry name" value="Pectin lyase-like"/>
    <property type="match status" value="3"/>
</dbReference>
<evidence type="ECO:0000313" key="4">
    <source>
        <dbReference type="EMBL" id="GLQ91489.1"/>
    </source>
</evidence>
<protein>
    <recommendedName>
        <fullName evidence="3">Autotransporter domain-containing protein</fullName>
    </recommendedName>
</protein>
<feature type="compositionally biased region" description="Gly residues" evidence="2">
    <location>
        <begin position="112"/>
        <end position="131"/>
    </location>
</feature>
<keyword evidence="1" id="KW-0732">Signal</keyword>
<reference evidence="5" key="1">
    <citation type="journal article" date="2019" name="Int. J. Syst. Evol. Microbiol.">
        <title>The Global Catalogue of Microorganisms (GCM) 10K type strain sequencing project: providing services to taxonomists for standard genome sequencing and annotation.</title>
        <authorList>
            <consortium name="The Broad Institute Genomics Platform"/>
            <consortium name="The Broad Institute Genome Sequencing Center for Infectious Disease"/>
            <person name="Wu L."/>
            <person name="Ma J."/>
        </authorList>
    </citation>
    <scope>NUCLEOTIDE SEQUENCE [LARGE SCALE GENOMIC DNA]</scope>
    <source>
        <strain evidence="5">NBRC 111980</strain>
    </source>
</reference>
<dbReference type="Pfam" id="PF13018">
    <property type="entry name" value="ESPR"/>
    <property type="match status" value="1"/>
</dbReference>
<evidence type="ECO:0000259" key="3">
    <source>
        <dbReference type="PROSITE" id="PS51208"/>
    </source>
</evidence>
<dbReference type="InterPro" id="IPR024973">
    <property type="entry name" value="ESPR"/>
</dbReference>
<dbReference type="Gene3D" id="2.40.128.130">
    <property type="entry name" value="Autotransporter beta-domain"/>
    <property type="match status" value="1"/>
</dbReference>
<keyword evidence="5" id="KW-1185">Reference proteome</keyword>
<dbReference type="Pfam" id="PF12951">
    <property type="entry name" value="PATR"/>
    <property type="match status" value="5"/>
</dbReference>
<feature type="region of interest" description="Disordered" evidence="2">
    <location>
        <begin position="76"/>
        <end position="131"/>
    </location>
</feature>
<proteinExistence type="predicted"/>
<dbReference type="InterPro" id="IPR005546">
    <property type="entry name" value="Autotransporte_beta"/>
</dbReference>